<dbReference type="RefSeq" id="WP_132492728.1">
    <property type="nucleotide sequence ID" value="NZ_SMKW01000065.1"/>
</dbReference>
<proteinExistence type="predicted"/>
<name>A0A4R4Y8V0_9PSEU</name>
<keyword evidence="2" id="KW-1185">Reference proteome</keyword>
<evidence type="ECO:0000313" key="1">
    <source>
        <dbReference type="EMBL" id="TDD40921.1"/>
    </source>
</evidence>
<evidence type="ECO:0000313" key="2">
    <source>
        <dbReference type="Proteomes" id="UP000294947"/>
    </source>
</evidence>
<dbReference type="AlphaFoldDB" id="A0A4R4Y8V0"/>
<organism evidence="1 2">
    <name type="scientific">Saccharopolyspora elongata</name>
    <dbReference type="NCBI Taxonomy" id="2530387"/>
    <lineage>
        <taxon>Bacteria</taxon>
        <taxon>Bacillati</taxon>
        <taxon>Actinomycetota</taxon>
        <taxon>Actinomycetes</taxon>
        <taxon>Pseudonocardiales</taxon>
        <taxon>Pseudonocardiaceae</taxon>
        <taxon>Saccharopolyspora</taxon>
    </lineage>
</organism>
<reference evidence="1 2" key="1">
    <citation type="submission" date="2019-03" db="EMBL/GenBank/DDBJ databases">
        <title>Draft genome sequences of novel Actinobacteria.</title>
        <authorList>
            <person name="Sahin N."/>
            <person name="Ay H."/>
            <person name="Saygin H."/>
        </authorList>
    </citation>
    <scope>NUCLEOTIDE SEQUENCE [LARGE SCALE GENOMIC DNA]</scope>
    <source>
        <strain evidence="1 2">7K502</strain>
    </source>
</reference>
<comment type="caution">
    <text evidence="1">The sequence shown here is derived from an EMBL/GenBank/DDBJ whole genome shotgun (WGS) entry which is preliminary data.</text>
</comment>
<gene>
    <name evidence="1" type="ORF">E1288_34310</name>
</gene>
<protein>
    <submittedName>
        <fullName evidence="1">Uncharacterized protein</fullName>
    </submittedName>
</protein>
<dbReference type="OrthoDB" id="9811278at2"/>
<dbReference type="EMBL" id="SMKW01000065">
    <property type="protein sequence ID" value="TDD40921.1"/>
    <property type="molecule type" value="Genomic_DNA"/>
</dbReference>
<dbReference type="Proteomes" id="UP000294947">
    <property type="component" value="Unassembled WGS sequence"/>
</dbReference>
<accession>A0A4R4Y8V0</accession>
<sequence>MAHRKRRVAAFVGLSNQIHAQLDQVFPGLTGCYAHGLEAASLRVIMRDIPDPARVQRLGVEGLVKFVRRRGVRMTRPKATQIVETARLALRLAETDHAAALAVLSADVALYDALDKELQHTVEQL</sequence>